<sequence>MRARLHPRRSRPAPPAYTARSSGTDPARAPAGTTAAGQRPDAGAYCTPESGVGGMTPADLVAALGA</sequence>
<feature type="compositionally biased region" description="Basic residues" evidence="1">
    <location>
        <begin position="1"/>
        <end position="11"/>
    </location>
</feature>
<protein>
    <submittedName>
        <fullName evidence="2">Uncharacterized protein</fullName>
    </submittedName>
</protein>
<feature type="non-terminal residue" evidence="2">
    <location>
        <position position="66"/>
    </location>
</feature>
<evidence type="ECO:0000313" key="3">
    <source>
        <dbReference type="Proteomes" id="UP000324701"/>
    </source>
</evidence>
<keyword evidence="3" id="KW-1185">Reference proteome</keyword>
<proteinExistence type="predicted"/>
<reference evidence="2 3" key="1">
    <citation type="submission" date="2019-09" db="EMBL/GenBank/DDBJ databases">
        <title>Report of infection by Mycobacterium simiae a patient suffering from pulmonary tuberculosis.</title>
        <authorList>
            <person name="Mohanty P.S."/>
            <person name="Bansal A.K."/>
            <person name="Singh H."/>
            <person name="Sharma S."/>
            <person name="Patil S.A."/>
            <person name="Upadhaya P."/>
            <person name="Singh P.K."/>
            <person name="Kumar D."/>
            <person name="Kumar S."/>
            <person name="Singh R.K."/>
            <person name="Chaudhary B."/>
        </authorList>
    </citation>
    <scope>NUCLEOTIDE SEQUENCE [LARGE SCALE GENOMIC DNA]</scope>
    <source>
        <strain evidence="2 3">JAL-560-SIM</strain>
    </source>
</reference>
<feature type="region of interest" description="Disordered" evidence="1">
    <location>
        <begin position="1"/>
        <end position="42"/>
    </location>
</feature>
<evidence type="ECO:0000256" key="1">
    <source>
        <dbReference type="SAM" id="MobiDB-lite"/>
    </source>
</evidence>
<dbReference type="EMBL" id="VTZN01000530">
    <property type="protein sequence ID" value="KAA1239836.1"/>
    <property type="molecule type" value="Genomic_DNA"/>
</dbReference>
<organism evidence="2 3">
    <name type="scientific">Mycobacterium simiae</name>
    <name type="common">Mycobacterium habana</name>
    <dbReference type="NCBI Taxonomy" id="1784"/>
    <lineage>
        <taxon>Bacteria</taxon>
        <taxon>Bacillati</taxon>
        <taxon>Actinomycetota</taxon>
        <taxon>Actinomycetes</taxon>
        <taxon>Mycobacteriales</taxon>
        <taxon>Mycobacteriaceae</taxon>
        <taxon>Mycobacterium</taxon>
        <taxon>Mycobacterium simiae complex</taxon>
    </lineage>
</organism>
<feature type="compositionally biased region" description="Low complexity" evidence="1">
    <location>
        <begin position="23"/>
        <end position="40"/>
    </location>
</feature>
<comment type="caution">
    <text evidence="2">The sequence shown here is derived from an EMBL/GenBank/DDBJ whole genome shotgun (WGS) entry which is preliminary data.</text>
</comment>
<dbReference type="AlphaFoldDB" id="A0A5B1AV02"/>
<gene>
    <name evidence="2" type="ORF">F0Q45_26755</name>
</gene>
<dbReference type="Proteomes" id="UP000324701">
    <property type="component" value="Unassembled WGS sequence"/>
</dbReference>
<dbReference type="RefSeq" id="WP_223163965.1">
    <property type="nucleotide sequence ID" value="NZ_VTZN01000530.1"/>
</dbReference>
<name>A0A5B1AV02_MYCSI</name>
<accession>A0A5B1AV02</accession>
<evidence type="ECO:0000313" key="2">
    <source>
        <dbReference type="EMBL" id="KAA1239836.1"/>
    </source>
</evidence>